<comment type="similarity">
    <text evidence="6">Belongs to the HSP33 family.</text>
</comment>
<protein>
    <recommendedName>
        <fullName evidence="6">33 kDa chaperonin</fullName>
    </recommendedName>
    <alternativeName>
        <fullName evidence="6">Heat shock protein 33 homolog</fullName>
        <shortName evidence="6">HSP33</shortName>
    </alternativeName>
</protein>
<evidence type="ECO:0000256" key="1">
    <source>
        <dbReference type="ARBA" id="ARBA00022490"/>
    </source>
</evidence>
<reference evidence="7 8" key="1">
    <citation type="submission" date="2021-10" db="EMBL/GenBank/DDBJ databases">
        <title>Anaerobic single-cell dispensing facilitates the cultivation of human gut bacteria.</title>
        <authorList>
            <person name="Afrizal A."/>
        </authorList>
    </citation>
    <scope>NUCLEOTIDE SEQUENCE [LARGE SCALE GENOMIC DNA]</scope>
    <source>
        <strain evidence="7 8">CLA-AA-H232</strain>
    </source>
</reference>
<keyword evidence="2 6" id="KW-0862">Zinc</keyword>
<comment type="function">
    <text evidence="6">Redox regulated molecular chaperone. Protects both thermally unfolding and oxidatively damaged proteins from irreversible aggregation. Plays an important role in the bacterial defense system toward oxidative stress.</text>
</comment>
<evidence type="ECO:0000256" key="6">
    <source>
        <dbReference type="HAMAP-Rule" id="MF_00117"/>
    </source>
</evidence>
<dbReference type="GO" id="GO:0044183">
    <property type="term" value="F:protein folding chaperone"/>
    <property type="evidence" value="ECO:0007669"/>
    <property type="project" value="TreeGrafter"/>
</dbReference>
<dbReference type="InterPro" id="IPR016153">
    <property type="entry name" value="Heat_shock_Hsp33_N"/>
</dbReference>
<dbReference type="RefSeq" id="WP_117965245.1">
    <property type="nucleotide sequence ID" value="NZ_JAJEQM010000003.1"/>
</dbReference>
<dbReference type="GO" id="GO:0051082">
    <property type="term" value="F:unfolded protein binding"/>
    <property type="evidence" value="ECO:0007669"/>
    <property type="project" value="UniProtKB-UniRule"/>
</dbReference>
<evidence type="ECO:0000313" key="8">
    <source>
        <dbReference type="Proteomes" id="UP001198242"/>
    </source>
</evidence>
<dbReference type="PIRSF" id="PIRSF005261">
    <property type="entry name" value="Heat_shock_Hsp33"/>
    <property type="match status" value="1"/>
</dbReference>
<organism evidence="7 8">
    <name type="scientific">Hominilimicola fabiformis</name>
    <dbReference type="NCBI Taxonomy" id="2885356"/>
    <lineage>
        <taxon>Bacteria</taxon>
        <taxon>Bacillati</taxon>
        <taxon>Bacillota</taxon>
        <taxon>Clostridia</taxon>
        <taxon>Eubacteriales</taxon>
        <taxon>Oscillospiraceae</taxon>
        <taxon>Hominilimicola</taxon>
    </lineage>
</organism>
<dbReference type="GO" id="GO:0005737">
    <property type="term" value="C:cytoplasm"/>
    <property type="evidence" value="ECO:0007669"/>
    <property type="project" value="UniProtKB-SubCell"/>
</dbReference>
<feature type="disulfide bond" description="Redox-active" evidence="6">
    <location>
        <begin position="239"/>
        <end position="241"/>
    </location>
</feature>
<dbReference type="Gene3D" id="3.90.1280.10">
    <property type="entry name" value="HSP33 redox switch-like"/>
    <property type="match status" value="1"/>
</dbReference>
<keyword evidence="3 6" id="KW-1015">Disulfide bond</keyword>
<dbReference type="CDD" id="cd00498">
    <property type="entry name" value="Hsp33"/>
    <property type="match status" value="1"/>
</dbReference>
<dbReference type="EMBL" id="JAJEQM010000003">
    <property type="protein sequence ID" value="MCC2209826.1"/>
    <property type="molecule type" value="Genomic_DNA"/>
</dbReference>
<sequence length="294" mass="32016">MADKLVRGNSMDGAIRVFAAVTTDLVNEAQRIHHTYPVATAALGRLLTGAAIMGAAGLKNETDSMTVQIKGEGEITNLVAVTDCHSRVRGYVSNPYVDRPLNNKGKLDVGGAIGGGYLSVVRDLGLKEPYVGQIPLVSGEIAEDLTYYYAKSEQIPTSVALGVLVDTDNSVIAAGGFMIQLMPEATEEMAVQLEDILKELPPVTTMIKEGMTAEDILFRVTEGFSMVCENKAVVPEYKCTCSKERMEKALISIGKKELEELIEDQGEAELTCQFCDNKYHFNKKELEDLLEKAK</sequence>
<name>A0AAE3J8X5_9FIRM</name>
<comment type="subcellular location">
    <subcellularLocation>
        <location evidence="6">Cytoplasm</location>
    </subcellularLocation>
</comment>
<dbReference type="AlphaFoldDB" id="A0AAE3J8X5"/>
<dbReference type="InterPro" id="IPR000397">
    <property type="entry name" value="Heat_shock_Hsp33"/>
</dbReference>
<evidence type="ECO:0000256" key="2">
    <source>
        <dbReference type="ARBA" id="ARBA00022833"/>
    </source>
</evidence>
<dbReference type="Proteomes" id="UP001198242">
    <property type="component" value="Unassembled WGS sequence"/>
</dbReference>
<dbReference type="InterPro" id="IPR016154">
    <property type="entry name" value="Heat_shock_Hsp33_C"/>
</dbReference>
<proteinExistence type="inferred from homology"/>
<keyword evidence="1 6" id="KW-0963">Cytoplasm</keyword>
<dbReference type="SUPFAM" id="SSF64397">
    <property type="entry name" value="Hsp33 domain"/>
    <property type="match status" value="1"/>
</dbReference>
<comment type="caution">
    <text evidence="7">The sequence shown here is derived from an EMBL/GenBank/DDBJ whole genome shotgun (WGS) entry which is preliminary data.</text>
</comment>
<dbReference type="Pfam" id="PF01430">
    <property type="entry name" value="HSP33"/>
    <property type="match status" value="1"/>
</dbReference>
<comment type="PTM">
    <text evidence="6">Under oxidizing conditions two disulfide bonds are formed involving the reactive cysteines. Under reducing conditions zinc is bound to the reactive cysteines and the protein is inactive.</text>
</comment>
<dbReference type="Gene3D" id="3.55.30.10">
    <property type="entry name" value="Hsp33 domain"/>
    <property type="match status" value="1"/>
</dbReference>
<dbReference type="HAMAP" id="MF_00117">
    <property type="entry name" value="HslO"/>
    <property type="match status" value="1"/>
</dbReference>
<dbReference type="PANTHER" id="PTHR30111:SF1">
    <property type="entry name" value="33 KDA CHAPERONIN"/>
    <property type="match status" value="1"/>
</dbReference>
<evidence type="ECO:0000256" key="4">
    <source>
        <dbReference type="ARBA" id="ARBA00023186"/>
    </source>
</evidence>
<dbReference type="NCBIfam" id="NF001033">
    <property type="entry name" value="PRK00114.1"/>
    <property type="match status" value="1"/>
</dbReference>
<evidence type="ECO:0000313" key="7">
    <source>
        <dbReference type="EMBL" id="MCC2209826.1"/>
    </source>
</evidence>
<dbReference type="SUPFAM" id="SSF118352">
    <property type="entry name" value="HSP33 redox switch-like"/>
    <property type="match status" value="1"/>
</dbReference>
<dbReference type="PANTHER" id="PTHR30111">
    <property type="entry name" value="33 KDA CHAPERONIN"/>
    <property type="match status" value="1"/>
</dbReference>
<gene>
    <name evidence="6 7" type="primary">hslO</name>
    <name evidence="7" type="ORF">LKE05_03315</name>
</gene>
<keyword evidence="4 6" id="KW-0143">Chaperone</keyword>
<evidence type="ECO:0000256" key="3">
    <source>
        <dbReference type="ARBA" id="ARBA00023157"/>
    </source>
</evidence>
<feature type="disulfide bond" description="Redox-active" evidence="6">
    <location>
        <begin position="272"/>
        <end position="275"/>
    </location>
</feature>
<dbReference type="GO" id="GO:0042026">
    <property type="term" value="P:protein refolding"/>
    <property type="evidence" value="ECO:0007669"/>
    <property type="project" value="TreeGrafter"/>
</dbReference>
<keyword evidence="8" id="KW-1185">Reference proteome</keyword>
<evidence type="ECO:0000256" key="5">
    <source>
        <dbReference type="ARBA" id="ARBA00023284"/>
    </source>
</evidence>
<keyword evidence="5 6" id="KW-0676">Redox-active center</keyword>
<accession>A0AAE3J8X5</accession>